<accession>A0A6I6MWT6</accession>
<keyword evidence="2" id="KW-1185">Reference proteome</keyword>
<organism evidence="1 2">
    <name type="scientific">Terricaulis silvestris</name>
    <dbReference type="NCBI Taxonomy" id="2686094"/>
    <lineage>
        <taxon>Bacteria</taxon>
        <taxon>Pseudomonadati</taxon>
        <taxon>Pseudomonadota</taxon>
        <taxon>Alphaproteobacteria</taxon>
        <taxon>Caulobacterales</taxon>
        <taxon>Caulobacteraceae</taxon>
        <taxon>Terricaulis</taxon>
    </lineage>
</organism>
<dbReference type="KEGG" id="tsv:DSM104635_02513"/>
<sequence length="65" mass="7163">MAKRTFRKRMPRRGETGLLMMIRTVGLVTIASMFLAVTTAWSAYDLSAQRIGASIDSAISKLNLS</sequence>
<evidence type="ECO:0000313" key="1">
    <source>
        <dbReference type="EMBL" id="QGZ95663.1"/>
    </source>
</evidence>
<name>A0A6I6MWT6_9CAUL</name>
<dbReference type="RefSeq" id="WP_158766507.1">
    <property type="nucleotide sequence ID" value="NZ_CP047045.1"/>
</dbReference>
<protein>
    <submittedName>
        <fullName evidence="1">Uncharacterized protein</fullName>
    </submittedName>
</protein>
<dbReference type="AlphaFoldDB" id="A0A6I6MWT6"/>
<dbReference type="EMBL" id="CP047045">
    <property type="protein sequence ID" value="QGZ95663.1"/>
    <property type="molecule type" value="Genomic_DNA"/>
</dbReference>
<proteinExistence type="predicted"/>
<evidence type="ECO:0000313" key="2">
    <source>
        <dbReference type="Proteomes" id="UP000431269"/>
    </source>
</evidence>
<dbReference type="Proteomes" id="UP000431269">
    <property type="component" value="Chromosome"/>
</dbReference>
<reference evidence="2" key="1">
    <citation type="submission" date="2019-12" db="EMBL/GenBank/DDBJ databases">
        <title>Complete genome of Terracaulis silvestris 0127_4.</title>
        <authorList>
            <person name="Vieira S."/>
            <person name="Riedel T."/>
            <person name="Sproer C."/>
            <person name="Pascual J."/>
            <person name="Boedeker C."/>
            <person name="Overmann J."/>
        </authorList>
    </citation>
    <scope>NUCLEOTIDE SEQUENCE [LARGE SCALE GENOMIC DNA]</scope>
    <source>
        <strain evidence="2">0127_4</strain>
    </source>
</reference>
<gene>
    <name evidence="1" type="ORF">DSM104635_02513</name>
</gene>